<comment type="caution">
    <text evidence="1">The sequence shown here is derived from an EMBL/GenBank/DDBJ whole genome shotgun (WGS) entry which is preliminary data.</text>
</comment>
<evidence type="ECO:0000313" key="2">
    <source>
        <dbReference type="Proteomes" id="UP000075346"/>
    </source>
</evidence>
<dbReference type="SUPFAM" id="SSF81301">
    <property type="entry name" value="Nucleotidyltransferase"/>
    <property type="match status" value="1"/>
</dbReference>
<accession>A0A151KTS0</accession>
<name>A0A151KTS0_9VIBR</name>
<reference evidence="2" key="1">
    <citation type="submission" date="2015-12" db="EMBL/GenBank/DDBJ databases">
        <authorList>
            <person name="Shamseldin A."/>
            <person name="Moawad H."/>
            <person name="Abd El-Rahim W.M."/>
            <person name="Sadowsky M.J."/>
        </authorList>
    </citation>
    <scope>NUCLEOTIDE SEQUENCE [LARGE SCALE GENOMIC DNA]</scope>
    <source>
        <strain evidence="2">2538-88</strain>
    </source>
</reference>
<organism evidence="1 2">
    <name type="scientific">Vibrio cidicii</name>
    <dbReference type="NCBI Taxonomy" id="1763883"/>
    <lineage>
        <taxon>Bacteria</taxon>
        <taxon>Pseudomonadati</taxon>
        <taxon>Pseudomonadota</taxon>
        <taxon>Gammaproteobacteria</taxon>
        <taxon>Vibrionales</taxon>
        <taxon>Vibrionaceae</taxon>
        <taxon>Vibrio</taxon>
    </lineage>
</organism>
<evidence type="ECO:0000313" key="1">
    <source>
        <dbReference type="EMBL" id="KYN82954.1"/>
    </source>
</evidence>
<protein>
    <submittedName>
        <fullName evidence="1">MazG-related protein</fullName>
    </submittedName>
</protein>
<dbReference type="Proteomes" id="UP000075346">
    <property type="component" value="Unassembled WGS sequence"/>
</dbReference>
<gene>
    <name evidence="1" type="ORF">ATY37_20545</name>
</gene>
<proteinExistence type="predicted"/>
<dbReference type="RefSeq" id="WP_000090011.1">
    <property type="nucleotide sequence ID" value="NZ_LOBR01000093.1"/>
</dbReference>
<dbReference type="GeneID" id="88785687"/>
<dbReference type="AlphaFoldDB" id="A0A151KTS0"/>
<sequence>MAQYETTSEVIVSQKVKVALLWLKELLESKQISYQIVGGLAAKIHGGSREVADIDLYIHKSDAHKILADVSQYISKPLTHYIEGSWDLEYFQLIYGSQKIEIGLAPGTKIRASESDEWHELHTNFERSVSGEYLGVVVPTIPVDDLVAYKRVLGREVDWIDIQELTGEIAP</sequence>
<dbReference type="InterPro" id="IPR043519">
    <property type="entry name" value="NT_sf"/>
</dbReference>
<dbReference type="EMBL" id="LOBR01000093">
    <property type="protein sequence ID" value="KYN82954.1"/>
    <property type="molecule type" value="Genomic_DNA"/>
</dbReference>
<dbReference type="Gene3D" id="3.30.460.40">
    <property type="match status" value="1"/>
</dbReference>